<dbReference type="AlphaFoldDB" id="A0A388LH07"/>
<feature type="domain" description="CCHC-type" evidence="9">
    <location>
        <begin position="513"/>
        <end position="526"/>
    </location>
</feature>
<proteinExistence type="predicted"/>
<dbReference type="InterPro" id="IPR029058">
    <property type="entry name" value="AB_hydrolase_fold"/>
</dbReference>
<dbReference type="FunFam" id="3.30.70.270:FF:000020">
    <property type="entry name" value="Transposon Tf2-6 polyprotein-like Protein"/>
    <property type="match status" value="1"/>
</dbReference>
<dbReference type="PROSITE" id="PS50158">
    <property type="entry name" value="ZF_CCHC"/>
    <property type="match status" value="1"/>
</dbReference>
<dbReference type="InterPro" id="IPR043128">
    <property type="entry name" value="Rev_trsase/Diguanyl_cyclase"/>
</dbReference>
<dbReference type="Pfam" id="PF02450">
    <property type="entry name" value="LCAT"/>
    <property type="match status" value="1"/>
</dbReference>
<keyword evidence="4" id="KW-0540">Nuclease</keyword>
<dbReference type="SUPFAM" id="SSF56672">
    <property type="entry name" value="DNA/RNA polymerases"/>
    <property type="match status" value="1"/>
</dbReference>
<dbReference type="InterPro" id="IPR000477">
    <property type="entry name" value="RT_dom"/>
</dbReference>
<dbReference type="Proteomes" id="UP000265515">
    <property type="component" value="Unassembled WGS sequence"/>
</dbReference>
<feature type="domain" description="Reverse transcriptase" evidence="10">
    <location>
        <begin position="568"/>
        <end position="747"/>
    </location>
</feature>
<dbReference type="GO" id="GO:0008374">
    <property type="term" value="F:O-acyltransferase activity"/>
    <property type="evidence" value="ECO:0007669"/>
    <property type="project" value="InterPro"/>
</dbReference>
<keyword evidence="7" id="KW-0695">RNA-directed DNA polymerase</keyword>
<dbReference type="Gene3D" id="3.30.70.270">
    <property type="match status" value="2"/>
</dbReference>
<keyword evidence="1" id="KW-0645">Protease</keyword>
<dbReference type="InterPro" id="IPR001878">
    <property type="entry name" value="Znf_CCHC"/>
</dbReference>
<comment type="caution">
    <text evidence="11">The sequence shown here is derived from an EMBL/GenBank/DDBJ whole genome shotgun (WGS) entry which is preliminary data.</text>
</comment>
<keyword evidence="8" id="KW-0862">Zinc</keyword>
<dbReference type="InterPro" id="IPR043502">
    <property type="entry name" value="DNA/RNA_pol_sf"/>
</dbReference>
<dbReference type="EMBL" id="BFEA01000378">
    <property type="protein sequence ID" value="GBG81535.1"/>
    <property type="molecule type" value="Genomic_DNA"/>
</dbReference>
<evidence type="ECO:0000313" key="12">
    <source>
        <dbReference type="Proteomes" id="UP000265515"/>
    </source>
</evidence>
<evidence type="ECO:0000256" key="8">
    <source>
        <dbReference type="PROSITE-ProRule" id="PRU00047"/>
    </source>
</evidence>
<gene>
    <name evidence="11" type="ORF">CBR_g32524</name>
</gene>
<sequence length="868" mass="97907">MGALMFYYFMKWVETPAPLGGGGGPTWVNDHVAACINIGPPYLGVPKAVAALLSGEMRDMAELRAMAVEYQYIVVVGVRSVGLSSRSHSPVEVVAAGILKVKVVAATVLRGQGRSCYSTRKAKSTDFRKVPEVAFRSGLTFRQRQVGKWWSQPQYVGSATADIHSLDDALAQVHSRLRQLEQRPVAAPDVTPSNTSDRLEALEIDVRSLKDGVQLQQTATQQLEQRICTAATHSSFEPRETTPRFNDHEIFRDSTKTDPIPWFCKFALKLQLHHVSEHKHYPYLYSRSGGACQAWLDNLLSKHGVVAADLHTKISRDDLKAAWHKRFQVEPPEIKAMDKLMTFEQGTLPNVDWIVEYQRLTSVLLTDYLRCLPAEVRTKMVDEANVEQHSFVTFSKKALDIEAKLGSAHQASHDGRKKLPQDWKKKGQLMFVDHYGQTTEIDDFPDLGDVTEQDGASETSDGGVVAPIKEKARGTRKKKVVRSMGQGDQGTTAWVKLGLEYEVWRDRVARGTCMNCGNYGHTSQTCVVEREVVHAIEVVPGSKVPRGRIYRMSPAELDELRRQLKELTEKGWIRPSTSPYDAPVLFVPKKGGTLRMRIDYRGLNAITVKNAEPIPRIDDLLDRVQGCRYFTKIDLKSGYHQIAIRPEDQHKTAFRTRYGLYEFVVMPVGLCNAPSTFQHAMNMIFHSYLDKFIVVYLDDILIFSRTVEEHAEHLKTVLGLLRQHQYKVNLEKCEFGRTKILYLGHEISADGLRPDDAKVASIRDWSRPQTVTEVRSFLGTTGYYCPFVKNYSTIASPLTDPTRLDTPWEWTEECEAAFRKLECALTYYEVLKLPDPDKPFVVTTDASQYGIGALAQKEGPKLRPILST</sequence>
<evidence type="ECO:0000259" key="10">
    <source>
        <dbReference type="PROSITE" id="PS50878"/>
    </source>
</evidence>
<dbReference type="InterPro" id="IPR003386">
    <property type="entry name" value="LACT/PDAT_acylTrfase"/>
</dbReference>
<dbReference type="GO" id="GO:0003964">
    <property type="term" value="F:RNA-directed DNA polymerase activity"/>
    <property type="evidence" value="ECO:0007669"/>
    <property type="project" value="UniProtKB-KW"/>
</dbReference>
<dbReference type="InterPro" id="IPR041577">
    <property type="entry name" value="RT_RNaseH_2"/>
</dbReference>
<evidence type="ECO:0000256" key="4">
    <source>
        <dbReference type="ARBA" id="ARBA00022722"/>
    </source>
</evidence>
<dbReference type="InterPro" id="IPR053134">
    <property type="entry name" value="RNA-dir_DNA_polymerase"/>
</dbReference>
<keyword evidence="8" id="KW-0479">Metal-binding</keyword>
<dbReference type="OrthoDB" id="1721605at2759"/>
<evidence type="ECO:0000259" key="9">
    <source>
        <dbReference type="PROSITE" id="PS50158"/>
    </source>
</evidence>
<dbReference type="GO" id="GO:0006508">
    <property type="term" value="P:proteolysis"/>
    <property type="evidence" value="ECO:0007669"/>
    <property type="project" value="UniProtKB-KW"/>
</dbReference>
<keyword evidence="6" id="KW-0378">Hydrolase</keyword>
<dbReference type="Gene3D" id="3.40.50.1820">
    <property type="entry name" value="alpha/beta hydrolase"/>
    <property type="match status" value="1"/>
</dbReference>
<dbReference type="FunFam" id="3.10.10.10:FF:000007">
    <property type="entry name" value="Retrovirus-related Pol polyprotein from transposon 17.6-like Protein"/>
    <property type="match status" value="1"/>
</dbReference>
<keyword evidence="5" id="KW-0255">Endonuclease</keyword>
<keyword evidence="8" id="KW-0863">Zinc-finger</keyword>
<organism evidence="11 12">
    <name type="scientific">Chara braunii</name>
    <name type="common">Braun's stonewort</name>
    <dbReference type="NCBI Taxonomy" id="69332"/>
    <lineage>
        <taxon>Eukaryota</taxon>
        <taxon>Viridiplantae</taxon>
        <taxon>Streptophyta</taxon>
        <taxon>Charophyceae</taxon>
        <taxon>Charales</taxon>
        <taxon>Characeae</taxon>
        <taxon>Chara</taxon>
    </lineage>
</organism>
<dbReference type="GO" id="GO:0003676">
    <property type="term" value="F:nucleic acid binding"/>
    <property type="evidence" value="ECO:0007669"/>
    <property type="project" value="InterPro"/>
</dbReference>
<dbReference type="PANTHER" id="PTHR24559">
    <property type="entry name" value="TRANSPOSON TY3-I GAG-POL POLYPROTEIN"/>
    <property type="match status" value="1"/>
</dbReference>
<dbReference type="GO" id="GO:0008270">
    <property type="term" value="F:zinc ion binding"/>
    <property type="evidence" value="ECO:0007669"/>
    <property type="project" value="UniProtKB-KW"/>
</dbReference>
<dbReference type="GO" id="GO:0004519">
    <property type="term" value="F:endonuclease activity"/>
    <property type="evidence" value="ECO:0007669"/>
    <property type="project" value="UniProtKB-KW"/>
</dbReference>
<keyword evidence="2" id="KW-0808">Transferase</keyword>
<evidence type="ECO:0000256" key="1">
    <source>
        <dbReference type="ARBA" id="ARBA00022670"/>
    </source>
</evidence>
<evidence type="ECO:0000313" key="11">
    <source>
        <dbReference type="EMBL" id="GBG81535.1"/>
    </source>
</evidence>
<keyword evidence="3" id="KW-0548">Nucleotidyltransferase</keyword>
<dbReference type="Gramene" id="GBG81535">
    <property type="protein sequence ID" value="GBG81535"/>
    <property type="gene ID" value="CBR_g32524"/>
</dbReference>
<evidence type="ECO:0000256" key="2">
    <source>
        <dbReference type="ARBA" id="ARBA00022679"/>
    </source>
</evidence>
<evidence type="ECO:0000256" key="5">
    <source>
        <dbReference type="ARBA" id="ARBA00022759"/>
    </source>
</evidence>
<dbReference type="GO" id="GO:0008233">
    <property type="term" value="F:peptidase activity"/>
    <property type="evidence" value="ECO:0007669"/>
    <property type="project" value="UniProtKB-KW"/>
</dbReference>
<dbReference type="PANTHER" id="PTHR24559:SF444">
    <property type="entry name" value="REVERSE TRANSCRIPTASE DOMAIN-CONTAINING PROTEIN"/>
    <property type="match status" value="1"/>
</dbReference>
<dbReference type="Pfam" id="PF17919">
    <property type="entry name" value="RT_RNaseH_2"/>
    <property type="match status" value="1"/>
</dbReference>
<evidence type="ECO:0000256" key="3">
    <source>
        <dbReference type="ARBA" id="ARBA00022695"/>
    </source>
</evidence>
<name>A0A388LH07_CHABU</name>
<accession>A0A388LH07</accession>
<evidence type="ECO:0000256" key="7">
    <source>
        <dbReference type="ARBA" id="ARBA00022918"/>
    </source>
</evidence>
<dbReference type="Gene3D" id="3.10.10.10">
    <property type="entry name" value="HIV Type 1 Reverse Transcriptase, subunit A, domain 1"/>
    <property type="match status" value="1"/>
</dbReference>
<protein>
    <recommendedName>
        <fullName evidence="13">CCHC-type domain-containing protein</fullName>
    </recommendedName>
</protein>
<dbReference type="GO" id="GO:0006629">
    <property type="term" value="P:lipid metabolic process"/>
    <property type="evidence" value="ECO:0007669"/>
    <property type="project" value="InterPro"/>
</dbReference>
<reference evidence="11 12" key="1">
    <citation type="journal article" date="2018" name="Cell">
        <title>The Chara Genome: Secondary Complexity and Implications for Plant Terrestrialization.</title>
        <authorList>
            <person name="Nishiyama T."/>
            <person name="Sakayama H."/>
            <person name="Vries J.D."/>
            <person name="Buschmann H."/>
            <person name="Saint-Marcoux D."/>
            <person name="Ullrich K.K."/>
            <person name="Haas F.B."/>
            <person name="Vanderstraeten L."/>
            <person name="Becker D."/>
            <person name="Lang D."/>
            <person name="Vosolsobe S."/>
            <person name="Rombauts S."/>
            <person name="Wilhelmsson P.K.I."/>
            <person name="Janitza P."/>
            <person name="Kern R."/>
            <person name="Heyl A."/>
            <person name="Rumpler F."/>
            <person name="Villalobos L.I.A.C."/>
            <person name="Clay J.M."/>
            <person name="Skokan R."/>
            <person name="Toyoda A."/>
            <person name="Suzuki Y."/>
            <person name="Kagoshima H."/>
            <person name="Schijlen E."/>
            <person name="Tajeshwar N."/>
            <person name="Catarino B."/>
            <person name="Hetherington A.J."/>
            <person name="Saltykova A."/>
            <person name="Bonnot C."/>
            <person name="Breuninger H."/>
            <person name="Symeonidi A."/>
            <person name="Radhakrishnan G.V."/>
            <person name="Van Nieuwerburgh F."/>
            <person name="Deforce D."/>
            <person name="Chang C."/>
            <person name="Karol K.G."/>
            <person name="Hedrich R."/>
            <person name="Ulvskov P."/>
            <person name="Glockner G."/>
            <person name="Delwiche C.F."/>
            <person name="Petrasek J."/>
            <person name="Van de Peer Y."/>
            <person name="Friml J."/>
            <person name="Beilby M."/>
            <person name="Dolan L."/>
            <person name="Kohara Y."/>
            <person name="Sugano S."/>
            <person name="Fujiyama A."/>
            <person name="Delaux P.-M."/>
            <person name="Quint M."/>
            <person name="TheiBen G."/>
            <person name="Hagemann M."/>
            <person name="Harholt J."/>
            <person name="Dunand C."/>
            <person name="Zachgo S."/>
            <person name="Langdale J."/>
            <person name="Maumus F."/>
            <person name="Straeten D.V.D."/>
            <person name="Gould S.B."/>
            <person name="Rensing S.A."/>
        </authorList>
    </citation>
    <scope>NUCLEOTIDE SEQUENCE [LARGE SCALE GENOMIC DNA]</scope>
    <source>
        <strain evidence="11 12">S276</strain>
    </source>
</reference>
<dbReference type="Pfam" id="PF00078">
    <property type="entry name" value="RVT_1"/>
    <property type="match status" value="1"/>
</dbReference>
<evidence type="ECO:0008006" key="13">
    <source>
        <dbReference type="Google" id="ProtNLM"/>
    </source>
</evidence>
<dbReference type="CDD" id="cd01647">
    <property type="entry name" value="RT_LTR"/>
    <property type="match status" value="1"/>
</dbReference>
<evidence type="ECO:0000256" key="6">
    <source>
        <dbReference type="ARBA" id="ARBA00022801"/>
    </source>
</evidence>
<dbReference type="PROSITE" id="PS50878">
    <property type="entry name" value="RT_POL"/>
    <property type="match status" value="1"/>
</dbReference>
<keyword evidence="12" id="KW-1185">Reference proteome</keyword>